<dbReference type="SUPFAM" id="SSF55729">
    <property type="entry name" value="Acyl-CoA N-acyltransferases (Nat)"/>
    <property type="match status" value="1"/>
</dbReference>
<evidence type="ECO:0000313" key="3">
    <source>
        <dbReference type="Proteomes" id="UP000740605"/>
    </source>
</evidence>
<keyword evidence="3" id="KW-1185">Reference proteome</keyword>
<dbReference type="CDD" id="cd04301">
    <property type="entry name" value="NAT_SF"/>
    <property type="match status" value="1"/>
</dbReference>
<name>A0ABS5XXG5_9MICO</name>
<organism evidence="2 3">
    <name type="scientific">Microbacterium flavum</name>
    <dbReference type="NCBI Taxonomy" id="415216"/>
    <lineage>
        <taxon>Bacteria</taxon>
        <taxon>Bacillati</taxon>
        <taxon>Actinomycetota</taxon>
        <taxon>Actinomycetes</taxon>
        <taxon>Micrococcales</taxon>
        <taxon>Microbacteriaceae</taxon>
        <taxon>Microbacterium</taxon>
    </lineage>
</organism>
<dbReference type="InterPro" id="IPR016181">
    <property type="entry name" value="Acyl_CoA_acyltransferase"/>
</dbReference>
<sequence>MLRQASFPEDSASVSSLLDDYLRQTETEKAEHGLVPPTDPLPERYRQEVAHPAESLNGLRVIVANAEGEDCGLVVVGASASGASEIKRFWTTPAARGRGVGSALIGEALRGIDRPVRLSVWEWREPAIQLYKKLGFVSAVPWDDREGLLCLELA</sequence>
<accession>A0ABS5XXG5</accession>
<gene>
    <name evidence="2" type="ORF">J0P97_14320</name>
</gene>
<proteinExistence type="predicted"/>
<evidence type="ECO:0000313" key="2">
    <source>
        <dbReference type="EMBL" id="MBT8799234.1"/>
    </source>
</evidence>
<dbReference type="Proteomes" id="UP000740605">
    <property type="component" value="Unassembled WGS sequence"/>
</dbReference>
<feature type="domain" description="N-acetyltransferase" evidence="1">
    <location>
        <begin position="1"/>
        <end position="154"/>
    </location>
</feature>
<comment type="caution">
    <text evidence="2">The sequence shown here is derived from an EMBL/GenBank/DDBJ whole genome shotgun (WGS) entry which is preliminary data.</text>
</comment>
<dbReference type="Pfam" id="PF13508">
    <property type="entry name" value="Acetyltransf_7"/>
    <property type="match status" value="1"/>
</dbReference>
<protein>
    <submittedName>
        <fullName evidence="2">GNAT family N-acetyltransferase</fullName>
    </submittedName>
</protein>
<evidence type="ECO:0000259" key="1">
    <source>
        <dbReference type="PROSITE" id="PS51186"/>
    </source>
</evidence>
<reference evidence="2 3" key="1">
    <citation type="submission" date="2021-03" db="EMBL/GenBank/DDBJ databases">
        <title>Microbacterium pauli sp. nov., isolated from microfiltered milk.</title>
        <authorList>
            <person name="Bellassi P."/>
            <person name="Fontana A."/>
            <person name="Callegari M.L."/>
            <person name="Lorenzo M."/>
            <person name="Cappa F."/>
        </authorList>
    </citation>
    <scope>NUCLEOTIDE SEQUENCE [LARGE SCALE GENOMIC DNA]</scope>
    <source>
        <strain evidence="2 3">DSM 18909</strain>
    </source>
</reference>
<dbReference type="InterPro" id="IPR000182">
    <property type="entry name" value="GNAT_dom"/>
</dbReference>
<dbReference type="PROSITE" id="PS51186">
    <property type="entry name" value="GNAT"/>
    <property type="match status" value="1"/>
</dbReference>
<dbReference type="Gene3D" id="3.40.630.30">
    <property type="match status" value="1"/>
</dbReference>
<dbReference type="EMBL" id="JAFLHG010000016">
    <property type="protein sequence ID" value="MBT8799234.1"/>
    <property type="molecule type" value="Genomic_DNA"/>
</dbReference>